<evidence type="ECO:0000256" key="4">
    <source>
        <dbReference type="ARBA" id="ARBA00022825"/>
    </source>
</evidence>
<dbReference type="InterPro" id="IPR029062">
    <property type="entry name" value="Class_I_gatase-like"/>
</dbReference>
<dbReference type="Pfam" id="PF03575">
    <property type="entry name" value="Peptidase_S51"/>
    <property type="match status" value="1"/>
</dbReference>
<dbReference type="Gene3D" id="3.40.50.880">
    <property type="match status" value="1"/>
</dbReference>
<keyword evidence="3" id="KW-0378">Hydrolase</keyword>
<comment type="similarity">
    <text evidence="1">Belongs to the peptidase S51 family.</text>
</comment>
<dbReference type="PANTHER" id="PTHR20842:SF0">
    <property type="entry name" value="ALPHA-ASPARTYL DIPEPTIDASE"/>
    <property type="match status" value="1"/>
</dbReference>
<sequence>MFLAGGGTPEQSLLLDGAFIGRCSSSGPLVYVPTARRDQPPADSLSWFCAAMAPHGVGAIEMWHDLRPSLPVDRIGGLYIGGGDTVFLLQEVRRTGFDTFIRSAAAAGIPIYGGSAGAIILGERLGGSKAAAAAGQAMMAGLGLLAGHMVGCHFQEDEIDRLRAASIDCGAPIIAIPETAGVIVEGAQLRNMGPDPVFLLDGMEMLSVTAGEAVGLRRPRDV</sequence>
<keyword evidence="6" id="KW-1185">Reference proteome</keyword>
<keyword evidence="4" id="KW-0720">Serine protease</keyword>
<gene>
    <name evidence="5" type="ORF">KK488_10740</name>
</gene>
<dbReference type="AlphaFoldDB" id="A0A9X1IRI6"/>
<dbReference type="PANTHER" id="PTHR20842">
    <property type="entry name" value="PROTEASE S51 ALPHA-ASPARTYL DIPEPTIDASE"/>
    <property type="match status" value="1"/>
</dbReference>
<comment type="caution">
    <text evidence="5">The sequence shown here is derived from an EMBL/GenBank/DDBJ whole genome shotgun (WGS) entry which is preliminary data.</text>
</comment>
<protein>
    <submittedName>
        <fullName evidence="5">Type 1 glutamine amidotransferase-like domain-containing protein</fullName>
    </submittedName>
</protein>
<evidence type="ECO:0000313" key="5">
    <source>
        <dbReference type="EMBL" id="MBT2187422.1"/>
    </source>
</evidence>
<evidence type="ECO:0000256" key="2">
    <source>
        <dbReference type="ARBA" id="ARBA00022670"/>
    </source>
</evidence>
<organism evidence="5 6">
    <name type="scientific">Sphingobium nicotianae</name>
    <dbReference type="NCBI Taxonomy" id="2782607"/>
    <lineage>
        <taxon>Bacteria</taxon>
        <taxon>Pseudomonadati</taxon>
        <taxon>Pseudomonadota</taxon>
        <taxon>Alphaproteobacteria</taxon>
        <taxon>Sphingomonadales</taxon>
        <taxon>Sphingomonadaceae</taxon>
        <taxon>Sphingobium</taxon>
    </lineage>
</organism>
<proteinExistence type="inferred from homology"/>
<keyword evidence="2" id="KW-0645">Protease</keyword>
<dbReference type="GO" id="GO:0006508">
    <property type="term" value="P:proteolysis"/>
    <property type="evidence" value="ECO:0007669"/>
    <property type="project" value="UniProtKB-KW"/>
</dbReference>
<reference evidence="5" key="1">
    <citation type="submission" date="2021-05" db="EMBL/GenBank/DDBJ databases">
        <title>Genome of Sphingobium sp. strain.</title>
        <authorList>
            <person name="Fan R."/>
        </authorList>
    </citation>
    <scope>NUCLEOTIDE SEQUENCE</scope>
    <source>
        <strain evidence="5">H33</strain>
    </source>
</reference>
<keyword evidence="5" id="KW-0315">Glutamine amidotransferase</keyword>
<name>A0A9X1IRI6_9SPHN</name>
<accession>A0A9X1IRI6</accession>
<evidence type="ECO:0000313" key="6">
    <source>
        <dbReference type="Proteomes" id="UP001138757"/>
    </source>
</evidence>
<dbReference type="EMBL" id="JAHGAW010000006">
    <property type="protein sequence ID" value="MBT2187422.1"/>
    <property type="molecule type" value="Genomic_DNA"/>
</dbReference>
<dbReference type="SUPFAM" id="SSF52317">
    <property type="entry name" value="Class I glutamine amidotransferase-like"/>
    <property type="match status" value="1"/>
</dbReference>
<dbReference type="GO" id="GO:0008236">
    <property type="term" value="F:serine-type peptidase activity"/>
    <property type="evidence" value="ECO:0007669"/>
    <property type="project" value="UniProtKB-KW"/>
</dbReference>
<evidence type="ECO:0000256" key="1">
    <source>
        <dbReference type="ARBA" id="ARBA00006534"/>
    </source>
</evidence>
<evidence type="ECO:0000256" key="3">
    <source>
        <dbReference type="ARBA" id="ARBA00022801"/>
    </source>
</evidence>
<dbReference type="Proteomes" id="UP001138757">
    <property type="component" value="Unassembled WGS sequence"/>
</dbReference>
<dbReference type="InterPro" id="IPR005320">
    <property type="entry name" value="Peptidase_S51"/>
</dbReference>